<keyword evidence="4" id="KW-1185">Reference proteome</keyword>
<evidence type="ECO:0000259" key="2">
    <source>
        <dbReference type="PROSITE" id="PS50072"/>
    </source>
</evidence>
<evidence type="ECO:0000313" key="3">
    <source>
        <dbReference type="EMBL" id="CAH0398323.1"/>
    </source>
</evidence>
<feature type="region of interest" description="Disordered" evidence="1">
    <location>
        <begin position="535"/>
        <end position="555"/>
    </location>
</feature>
<accession>A0ABN8AWQ3</accession>
<name>A0ABN8AWQ3_CHISP</name>
<dbReference type="PRINTS" id="PR00153">
    <property type="entry name" value="CSAPPISMRASE"/>
</dbReference>
<dbReference type="Pfam" id="PF00160">
    <property type="entry name" value="Pro_isomerase"/>
    <property type="match status" value="1"/>
</dbReference>
<dbReference type="PANTHER" id="PTHR11071:SF561">
    <property type="entry name" value="PEPTIDYL-PROLYL CIS-TRANS ISOMERASE D-RELATED"/>
    <property type="match status" value="1"/>
</dbReference>
<dbReference type="EMBL" id="OU963904">
    <property type="protein sequence ID" value="CAH0398323.1"/>
    <property type="molecule type" value="Genomic_DNA"/>
</dbReference>
<dbReference type="Proteomes" id="UP001153292">
    <property type="component" value="Chromosome 11"/>
</dbReference>
<gene>
    <name evidence="3" type="ORF">CHILSU_LOCUS1442</name>
</gene>
<organism evidence="3 4">
    <name type="scientific">Chilo suppressalis</name>
    <name type="common">Asiatic rice borer moth</name>
    <dbReference type="NCBI Taxonomy" id="168631"/>
    <lineage>
        <taxon>Eukaryota</taxon>
        <taxon>Metazoa</taxon>
        <taxon>Ecdysozoa</taxon>
        <taxon>Arthropoda</taxon>
        <taxon>Hexapoda</taxon>
        <taxon>Insecta</taxon>
        <taxon>Pterygota</taxon>
        <taxon>Neoptera</taxon>
        <taxon>Endopterygota</taxon>
        <taxon>Lepidoptera</taxon>
        <taxon>Glossata</taxon>
        <taxon>Ditrysia</taxon>
        <taxon>Pyraloidea</taxon>
        <taxon>Crambidae</taxon>
        <taxon>Crambinae</taxon>
        <taxon>Chilo</taxon>
    </lineage>
</organism>
<dbReference type="PANTHER" id="PTHR11071">
    <property type="entry name" value="PEPTIDYL-PROLYL CIS-TRANS ISOMERASE"/>
    <property type="match status" value="1"/>
</dbReference>
<feature type="region of interest" description="Disordered" evidence="1">
    <location>
        <begin position="845"/>
        <end position="896"/>
    </location>
</feature>
<feature type="compositionally biased region" description="Basic and acidic residues" evidence="1">
    <location>
        <begin position="706"/>
        <end position="716"/>
    </location>
</feature>
<dbReference type="SUPFAM" id="SSF50891">
    <property type="entry name" value="Cyclophilin-like"/>
    <property type="match status" value="1"/>
</dbReference>
<evidence type="ECO:0000256" key="1">
    <source>
        <dbReference type="SAM" id="MobiDB-lite"/>
    </source>
</evidence>
<feature type="compositionally biased region" description="Basic and acidic residues" evidence="1">
    <location>
        <begin position="845"/>
        <end position="856"/>
    </location>
</feature>
<evidence type="ECO:0000313" key="4">
    <source>
        <dbReference type="Proteomes" id="UP001153292"/>
    </source>
</evidence>
<feature type="region of interest" description="Disordered" evidence="1">
    <location>
        <begin position="697"/>
        <end position="721"/>
    </location>
</feature>
<dbReference type="Gene3D" id="2.40.100.10">
    <property type="entry name" value="Cyclophilin-like"/>
    <property type="match status" value="1"/>
</dbReference>
<protein>
    <recommendedName>
        <fullName evidence="2">PPIase cyclophilin-type domain-containing protein</fullName>
    </recommendedName>
</protein>
<dbReference type="PROSITE" id="PS50072">
    <property type="entry name" value="CSA_PPIASE_2"/>
    <property type="match status" value="1"/>
</dbReference>
<reference evidence="3" key="1">
    <citation type="submission" date="2021-12" db="EMBL/GenBank/DDBJ databases">
        <authorList>
            <person name="King R."/>
        </authorList>
    </citation>
    <scope>NUCLEOTIDE SEQUENCE</scope>
</reference>
<proteinExistence type="predicted"/>
<feature type="domain" description="PPIase cyclophilin-type" evidence="2">
    <location>
        <begin position="176"/>
        <end position="323"/>
    </location>
</feature>
<dbReference type="InterPro" id="IPR029000">
    <property type="entry name" value="Cyclophilin-like_dom_sf"/>
</dbReference>
<dbReference type="InterPro" id="IPR002130">
    <property type="entry name" value="Cyclophilin-type_PPIase_dom"/>
</dbReference>
<sequence length="896" mass="102962">MSTLFNMKPPVGEKQIASHPWEKIIKDVHCDKMKFAHNSVNNPHYPMKKKKLTPENIVKFRVIGDRVTKEFIYCVNLVSGLHKYRWKKFDVPEIRGVTSVEWPEIWHNLKVKYGGLTHCLQSRVAVLMNDTILGGEKELKELIESKYIYHLQLNYYNEAVANFATYIRSSGRPCAYMHISINKEHIGTMIFMLYSDLVPYTCDNFLRLCNQTKGGYSGTPIHRIVADGWIQCGGFGLKSVDLECENFIVPHDRRGVLCMANDGRHVDCSTQFFVLLQPAPWMAHKYVAFGVLIEGEKTLDRIEKEPTWYESPISEITIYKAGILNMECHDITVNKSTNEYIHGHIEDLYSLGELLIETLIQRVFLEAELKLVQRLENELLGESEEILEEGGHGEVGNIHRTRRFIRKGEMQEDTNSHTEHQHIRNQSIKSATVKVVPLTSKDSEQENNEFDVEEYEMEESVYQHMSIVSESIVVKPEKPYYIPLTDVLYPGEKDSTYDLKKFLRGDYCLESDIDPERPKLPRKAKPNYPSALLKLSDDVSESASSQSLDSEDEKEVREYLRNNADQVSFAGEIIKSIAREHKKINLFEGEGKPVQITEEQLRKVRLASVNHKAAHDTKVTIDVPSSSQCLHHKQIKRRQTGFVHHKIFDKTESEASLEEDEQSRTVRISASATVPPPPGHHTVSGRRPTGFIRMMEIGDPDSETNVPEREQRDSHSHRPSILQRLYDSNRIDEHGPTLKGHRAHSDVPDKHLMLTYSPHGGMKSEESVKKLVLRKPQSTNADLEESVLDFQYNKKLVRKFSSDYVKTFSQMHNKFENSIRSIEYAKTRPAMTVSDYQERNQLDQKLKDQMEQKDDAQSPVKNDPIKSKRGLRLPGDSPLYSKELSLSRVKSSDTEE</sequence>